<evidence type="ECO:0000313" key="3">
    <source>
        <dbReference type="Proteomes" id="UP000256952"/>
    </source>
</evidence>
<proteinExistence type="predicted"/>
<feature type="region of interest" description="Disordered" evidence="1">
    <location>
        <begin position="109"/>
        <end position="130"/>
    </location>
</feature>
<keyword evidence="2" id="KW-0614">Plasmid</keyword>
<accession>A0A375ECH9</accession>
<protein>
    <submittedName>
        <fullName evidence="2">Uncharacterized protein</fullName>
    </submittedName>
</protein>
<gene>
    <name evidence="2" type="ORF">CBM2613_P60053</name>
</gene>
<dbReference type="AlphaFoldDB" id="A0A375ECH9"/>
<feature type="compositionally biased region" description="Polar residues" evidence="1">
    <location>
        <begin position="121"/>
        <end position="130"/>
    </location>
</feature>
<dbReference type="EMBL" id="LT976981">
    <property type="protein sequence ID" value="SOZ74622.1"/>
    <property type="molecule type" value="Genomic_DNA"/>
</dbReference>
<dbReference type="Proteomes" id="UP000256952">
    <property type="component" value="Plasmid CBM2613_p"/>
</dbReference>
<geneLocation type="plasmid" evidence="3">
    <name>cbm2613_p</name>
</geneLocation>
<organism evidence="2 3">
    <name type="scientific">Cupriavidus taiwanensis</name>
    <dbReference type="NCBI Taxonomy" id="164546"/>
    <lineage>
        <taxon>Bacteria</taxon>
        <taxon>Pseudomonadati</taxon>
        <taxon>Pseudomonadota</taxon>
        <taxon>Betaproteobacteria</taxon>
        <taxon>Burkholderiales</taxon>
        <taxon>Burkholderiaceae</taxon>
        <taxon>Cupriavidus</taxon>
    </lineage>
</organism>
<name>A0A375ECH9_9BURK</name>
<evidence type="ECO:0000313" key="2">
    <source>
        <dbReference type="EMBL" id="SOZ74622.1"/>
    </source>
</evidence>
<sequence length="130" mass="14045">MRFNRLLYQALAASAGPLAIDVAVHEELRRHDIQLLADVLTHAYHGPSTARCWAVSILGFVVMLDSAQVGWQWLATGLALGLGVVFNRGLALGLLQLRLQTGLVFGQGSPQTGGAARRSSPRSWLRTSMP</sequence>
<reference evidence="3" key="1">
    <citation type="submission" date="2018-01" db="EMBL/GenBank/DDBJ databases">
        <authorList>
            <person name="Gaut B.S."/>
            <person name="Morton B.R."/>
            <person name="Clegg M.T."/>
            <person name="Duvall M.R."/>
        </authorList>
    </citation>
    <scope>NUCLEOTIDE SEQUENCE [LARGE SCALE GENOMIC DNA]</scope>
    <source>
        <plasmid evidence="3">Plasmid cbm2613_p</plasmid>
    </source>
</reference>
<evidence type="ECO:0000256" key="1">
    <source>
        <dbReference type="SAM" id="MobiDB-lite"/>
    </source>
</evidence>